<comment type="caution">
    <text evidence="2">The sequence shown here is derived from an EMBL/GenBank/DDBJ whole genome shotgun (WGS) entry which is preliminary data.</text>
</comment>
<feature type="compositionally biased region" description="Polar residues" evidence="1">
    <location>
        <begin position="239"/>
        <end position="252"/>
    </location>
</feature>
<dbReference type="EMBL" id="JAZHXI010000001">
    <property type="protein sequence ID" value="KAL2075254.1"/>
    <property type="molecule type" value="Genomic_DNA"/>
</dbReference>
<dbReference type="Proteomes" id="UP001595075">
    <property type="component" value="Unassembled WGS sequence"/>
</dbReference>
<feature type="compositionally biased region" description="Acidic residues" evidence="1">
    <location>
        <begin position="898"/>
        <end position="909"/>
    </location>
</feature>
<protein>
    <recommendedName>
        <fullName evidence="4">F-box domain-containing protein</fullName>
    </recommendedName>
</protein>
<feature type="compositionally biased region" description="Polar residues" evidence="1">
    <location>
        <begin position="219"/>
        <end position="232"/>
    </location>
</feature>
<gene>
    <name evidence="2" type="ORF">VTL71DRAFT_197</name>
</gene>
<evidence type="ECO:0000313" key="2">
    <source>
        <dbReference type="EMBL" id="KAL2075254.1"/>
    </source>
</evidence>
<sequence>MAQLSFTDLPGEIRNKIYNHLLILPSLSTPRLLGDPPLYPQILSVCRQVHEEGKQILYGCNTFLAHPNLLGEMPRLRLYYDTIHAKSLVSLIRRFHIRIRLDCDPNFSAEKAIKSFTGAEELTIEVFQAQFGSSGHMALKLFEGIRGVKRARIYGSVQAFPEYVQWLRESMMTPEGVEVEVFDKEKVGAQVLLNTTSQPSLTFVLRSSIMESQELPLETRSTTPESTQSNTFDVDHTSLTETRAPSSSTEVVSASEDSDSHLPESNTTELQGNENTHLAPILSRANAITELYRLAALLDVPIQLPSREPQNEFATFLTLPLDVRILIYDYLLVNPDLEEVVSITKHDSYGAHQAYRLSPVILRVCKQTQAEGTAILYGYNTFCLVCPPHNTVSAHMHEGIILSPLTRYSYDQHIPFVPISRFASVRKVEKWKVIMSAQAWDDYTNEALPEFFEVCRAFTRGQPRSIEIAIIPRGFEEGVVEYQDMEAALRPLKLLRGIQNLRIRDATPFEIPDCIDQDEDALEFVSNMEDHPILEVTLTLLAQSDDPIEKIFEMYEYLLHYVQSFEKLPQFKREMDLDENDGGFYGINDFPDGSVESDFLNYHLNPYKKPDWNHPVEASLKLAKNLANKEDSQLFKAERAFIIEYLEPQYQRIFAAASEMVSFVKAEKRSRGLLSLYYEDQCAYEEYPDLCASAMVLLDEYEAAFDRENPFHIKVQFRRYRSQYKRVYSAFGVGNTLLNDLNFAIDTKDYHSFRKFFPIAVDRLDDLFLEMLSARQKLFDWDAPSFNDRQCNIDAHTERCTEKIDWNSEEPSLAPASFDDYVPSEADESDQHSEEGQDNDESDDDAGSEDDEHLSRGVDSDNEEDDATSEGSGDEYHGTMEHEDDGHDEEVGGLSANEEVDEGAGPAEDDVSAILDIEDGEELGEGAAEYDHQTASGDSEVVNSSPETIQLQHEWFTDTSIHVMSATVQQFTGDWTFASLSAVQDTSNFD</sequence>
<organism evidence="2 3">
    <name type="scientific">Oculimacula yallundae</name>
    <dbReference type="NCBI Taxonomy" id="86028"/>
    <lineage>
        <taxon>Eukaryota</taxon>
        <taxon>Fungi</taxon>
        <taxon>Dikarya</taxon>
        <taxon>Ascomycota</taxon>
        <taxon>Pezizomycotina</taxon>
        <taxon>Leotiomycetes</taxon>
        <taxon>Helotiales</taxon>
        <taxon>Ploettnerulaceae</taxon>
        <taxon>Oculimacula</taxon>
    </lineage>
</organism>
<feature type="region of interest" description="Disordered" evidence="1">
    <location>
        <begin position="215"/>
        <end position="272"/>
    </location>
</feature>
<dbReference type="PANTHER" id="PTHR42085:SF4">
    <property type="entry name" value="F-BOX DOMAIN-CONTAINING PROTEIN"/>
    <property type="match status" value="1"/>
</dbReference>
<feature type="compositionally biased region" description="Basic and acidic residues" evidence="1">
    <location>
        <begin position="874"/>
        <end position="885"/>
    </location>
</feature>
<feature type="compositionally biased region" description="Polar residues" evidence="1">
    <location>
        <begin position="263"/>
        <end position="272"/>
    </location>
</feature>
<evidence type="ECO:0000256" key="1">
    <source>
        <dbReference type="SAM" id="MobiDB-lite"/>
    </source>
</evidence>
<evidence type="ECO:0000313" key="3">
    <source>
        <dbReference type="Proteomes" id="UP001595075"/>
    </source>
</evidence>
<dbReference type="PANTHER" id="PTHR42085">
    <property type="entry name" value="F-BOX DOMAIN-CONTAINING PROTEIN"/>
    <property type="match status" value="1"/>
</dbReference>
<keyword evidence="3" id="KW-1185">Reference proteome</keyword>
<evidence type="ECO:0008006" key="4">
    <source>
        <dbReference type="Google" id="ProtNLM"/>
    </source>
</evidence>
<accession>A0ABR4CZC1</accession>
<feature type="compositionally biased region" description="Acidic residues" evidence="1">
    <location>
        <begin position="836"/>
        <end position="852"/>
    </location>
</feature>
<name>A0ABR4CZC1_9HELO</name>
<dbReference type="InterPro" id="IPR038883">
    <property type="entry name" value="AN11006-like"/>
</dbReference>
<proteinExistence type="predicted"/>
<reference evidence="2 3" key="1">
    <citation type="journal article" date="2024" name="Commun. Biol.">
        <title>Comparative genomic analysis of thermophilic fungi reveals convergent evolutionary adaptations and gene losses.</title>
        <authorList>
            <person name="Steindorff A.S."/>
            <person name="Aguilar-Pontes M.V."/>
            <person name="Robinson A.J."/>
            <person name="Andreopoulos B."/>
            <person name="LaButti K."/>
            <person name="Kuo A."/>
            <person name="Mondo S."/>
            <person name="Riley R."/>
            <person name="Otillar R."/>
            <person name="Haridas S."/>
            <person name="Lipzen A."/>
            <person name="Grimwood J."/>
            <person name="Schmutz J."/>
            <person name="Clum A."/>
            <person name="Reid I.D."/>
            <person name="Moisan M.C."/>
            <person name="Butler G."/>
            <person name="Nguyen T.T.M."/>
            <person name="Dewar K."/>
            <person name="Conant G."/>
            <person name="Drula E."/>
            <person name="Henrissat B."/>
            <person name="Hansel C."/>
            <person name="Singer S."/>
            <person name="Hutchinson M.I."/>
            <person name="de Vries R.P."/>
            <person name="Natvig D.O."/>
            <person name="Powell A.J."/>
            <person name="Tsang A."/>
            <person name="Grigoriev I.V."/>
        </authorList>
    </citation>
    <scope>NUCLEOTIDE SEQUENCE [LARGE SCALE GENOMIC DNA]</scope>
    <source>
        <strain evidence="2 3">CBS 494.80</strain>
    </source>
</reference>
<feature type="region of interest" description="Disordered" evidence="1">
    <location>
        <begin position="804"/>
        <end position="909"/>
    </location>
</feature>